<gene>
    <name evidence="1" type="ORF">SPELUC_LOCUS2248</name>
</gene>
<keyword evidence="2" id="KW-1185">Reference proteome</keyword>
<organism evidence="1 2">
    <name type="scientific">Cetraspora pellucida</name>
    <dbReference type="NCBI Taxonomy" id="1433469"/>
    <lineage>
        <taxon>Eukaryota</taxon>
        <taxon>Fungi</taxon>
        <taxon>Fungi incertae sedis</taxon>
        <taxon>Mucoromycota</taxon>
        <taxon>Glomeromycotina</taxon>
        <taxon>Glomeromycetes</taxon>
        <taxon>Diversisporales</taxon>
        <taxon>Gigasporaceae</taxon>
        <taxon>Cetraspora</taxon>
    </lineage>
</organism>
<proteinExistence type="predicted"/>
<comment type="caution">
    <text evidence="1">The sequence shown here is derived from an EMBL/GenBank/DDBJ whole genome shotgun (WGS) entry which is preliminary data.</text>
</comment>
<reference evidence="1" key="1">
    <citation type="submission" date="2021-06" db="EMBL/GenBank/DDBJ databases">
        <authorList>
            <person name="Kallberg Y."/>
            <person name="Tangrot J."/>
            <person name="Rosling A."/>
        </authorList>
    </citation>
    <scope>NUCLEOTIDE SEQUENCE</scope>
    <source>
        <strain evidence="1">28 12/20/2015</strain>
    </source>
</reference>
<protein>
    <submittedName>
        <fullName evidence="1">9195_t:CDS:1</fullName>
    </submittedName>
</protein>
<dbReference type="Proteomes" id="UP000789366">
    <property type="component" value="Unassembled WGS sequence"/>
</dbReference>
<evidence type="ECO:0000313" key="2">
    <source>
        <dbReference type="Proteomes" id="UP000789366"/>
    </source>
</evidence>
<dbReference type="EMBL" id="CAJVPW010001429">
    <property type="protein sequence ID" value="CAG8483883.1"/>
    <property type="molecule type" value="Genomic_DNA"/>
</dbReference>
<sequence>MSDWFDEVNNKREKTNFYQQIQESEEYNQTLPKELLQDSGLLELTIATQELNIPDEQGESFQQTISQATNSLSATENKNSCKKIRERQIVEGVKD</sequence>
<accession>A0ACA9KNA0</accession>
<name>A0ACA9KNA0_9GLOM</name>
<evidence type="ECO:0000313" key="1">
    <source>
        <dbReference type="EMBL" id="CAG8483883.1"/>
    </source>
</evidence>